<comment type="subcellular location">
    <subcellularLocation>
        <location evidence="1">Nucleus</location>
    </subcellularLocation>
</comment>
<protein>
    <submittedName>
        <fullName evidence="7">Uncharacterized protein</fullName>
    </submittedName>
</protein>
<dbReference type="AlphaFoldDB" id="A0A8J5WI97"/>
<evidence type="ECO:0000256" key="1">
    <source>
        <dbReference type="ARBA" id="ARBA00004123"/>
    </source>
</evidence>
<comment type="similarity">
    <text evidence="2">Belongs to the eukaryotic/archaeal RNase P protein component 3 family.</text>
</comment>
<evidence type="ECO:0000256" key="6">
    <source>
        <dbReference type="SAM" id="MobiDB-lite"/>
    </source>
</evidence>
<dbReference type="Proteomes" id="UP000729402">
    <property type="component" value="Unassembled WGS sequence"/>
</dbReference>
<evidence type="ECO:0000256" key="3">
    <source>
        <dbReference type="ARBA" id="ARBA00022694"/>
    </source>
</evidence>
<dbReference type="GO" id="GO:0016787">
    <property type="term" value="F:hydrolase activity"/>
    <property type="evidence" value="ECO:0007669"/>
    <property type="project" value="UniProtKB-KW"/>
</dbReference>
<dbReference type="EMBL" id="JAAALK010000081">
    <property type="protein sequence ID" value="KAG8089331.1"/>
    <property type="molecule type" value="Genomic_DNA"/>
</dbReference>
<keyword evidence="4" id="KW-0378">Hydrolase</keyword>
<gene>
    <name evidence="7" type="ORF">GUJ93_ZPchr0011g27685</name>
</gene>
<keyword evidence="5" id="KW-0539">Nucleus</keyword>
<keyword evidence="3" id="KW-0819">tRNA processing</keyword>
<dbReference type="OrthoDB" id="17948at2759"/>
<dbReference type="EMBL" id="JAAALK010000081">
    <property type="protein sequence ID" value="KAG8089332.1"/>
    <property type="molecule type" value="Genomic_DNA"/>
</dbReference>
<dbReference type="PANTHER" id="PTHR13031">
    <property type="entry name" value="RIBONUCLEASE P SUBUNIT P30"/>
    <property type="match status" value="1"/>
</dbReference>
<accession>A0A8J5WI97</accession>
<dbReference type="FunFam" id="3.20.20.140:FF:000044">
    <property type="entry name" value="Polymerase/histidinol phosphatase-like protein"/>
    <property type="match status" value="1"/>
</dbReference>
<dbReference type="GO" id="GO:0005655">
    <property type="term" value="C:nucleolar ribonuclease P complex"/>
    <property type="evidence" value="ECO:0007669"/>
    <property type="project" value="TreeGrafter"/>
</dbReference>
<name>A0A8J5WI97_ZIZPA</name>
<dbReference type="InterPro" id="IPR002738">
    <property type="entry name" value="RNase_P_p30"/>
</dbReference>
<evidence type="ECO:0000256" key="5">
    <source>
        <dbReference type="ARBA" id="ARBA00023242"/>
    </source>
</evidence>
<organism evidence="7 8">
    <name type="scientific">Zizania palustris</name>
    <name type="common">Northern wild rice</name>
    <dbReference type="NCBI Taxonomy" id="103762"/>
    <lineage>
        <taxon>Eukaryota</taxon>
        <taxon>Viridiplantae</taxon>
        <taxon>Streptophyta</taxon>
        <taxon>Embryophyta</taxon>
        <taxon>Tracheophyta</taxon>
        <taxon>Spermatophyta</taxon>
        <taxon>Magnoliopsida</taxon>
        <taxon>Liliopsida</taxon>
        <taxon>Poales</taxon>
        <taxon>Poaceae</taxon>
        <taxon>BOP clade</taxon>
        <taxon>Oryzoideae</taxon>
        <taxon>Oryzeae</taxon>
        <taxon>Zizaniinae</taxon>
        <taxon>Zizania</taxon>
    </lineage>
</organism>
<evidence type="ECO:0000256" key="4">
    <source>
        <dbReference type="ARBA" id="ARBA00022801"/>
    </source>
</evidence>
<feature type="compositionally biased region" description="Basic residues" evidence="6">
    <location>
        <begin position="52"/>
        <end position="67"/>
    </location>
</feature>
<dbReference type="PANTHER" id="PTHR13031:SF0">
    <property type="entry name" value="RIBONUCLEASE P PROTEIN SUBUNIT P30"/>
    <property type="match status" value="1"/>
</dbReference>
<proteinExistence type="inferred from homology"/>
<evidence type="ECO:0000313" key="7">
    <source>
        <dbReference type="EMBL" id="KAG8089332.1"/>
    </source>
</evidence>
<evidence type="ECO:0000256" key="2">
    <source>
        <dbReference type="ARBA" id="ARBA00007331"/>
    </source>
</evidence>
<dbReference type="GO" id="GO:0008033">
    <property type="term" value="P:tRNA processing"/>
    <property type="evidence" value="ECO:0007669"/>
    <property type="project" value="UniProtKB-KW"/>
</dbReference>
<feature type="region of interest" description="Disordered" evidence="6">
    <location>
        <begin position="198"/>
        <end position="221"/>
    </location>
</feature>
<reference evidence="7" key="1">
    <citation type="journal article" date="2021" name="bioRxiv">
        <title>Whole Genome Assembly and Annotation of Northern Wild Rice, Zizania palustris L., Supports a Whole Genome Duplication in the Zizania Genus.</title>
        <authorList>
            <person name="Haas M."/>
            <person name="Kono T."/>
            <person name="Macchietto M."/>
            <person name="Millas R."/>
            <person name="McGilp L."/>
            <person name="Shao M."/>
            <person name="Duquette J."/>
            <person name="Hirsch C.N."/>
            <person name="Kimball J."/>
        </authorList>
    </citation>
    <scope>NUCLEOTIDE SEQUENCE</scope>
    <source>
        <tissue evidence="7">Fresh leaf tissue</tissue>
    </source>
</reference>
<evidence type="ECO:0000313" key="8">
    <source>
        <dbReference type="Proteomes" id="UP000729402"/>
    </source>
</evidence>
<sequence length="473" mass="51837">MAHGSVWAYFRGTLTPKSFTPSRLLGHEPTRLSSPGAANPSSPTTRPPAAERRRRRRPANTPRRRAWTPRAQPADSLRRRALTSRALPASSGAPTRAQPRSTQPRTARYRLPGFLRCGFASLASAGSHHRASDPAAATAAAMAPADFFFDLSLLPDDSSSSNTSTSTRLLAAAAARALDLGYSAVALDHPHRGLLNDSHSAPGIASSLPRPPSSSLHQHRRSHPFQQFTRVTLSLDSAAACASALAPSAARLLRTYDIVAARPLTQAAFDHLCQAAFDHLDIVSIDFSHKLPFRLKLPMLKLALQRGLYFEIAYSPLITDPTSRRQLITQAKLLVDWTKGKNLIISSAAHTAAEIRGPYDVANLCAYLLGLSTHRAKAAISINCRSLICKALRKKHFYKETIRIDRLLPNEQLNSASFKIGDWICCDFMPHKDLQSLDTDLEPSSNKCELLDYKGDLQSLDITIEPPSKFQHI</sequence>
<dbReference type="Pfam" id="PF01876">
    <property type="entry name" value="RNase_P_p30"/>
    <property type="match status" value="1"/>
</dbReference>
<dbReference type="GO" id="GO:0003723">
    <property type="term" value="F:RNA binding"/>
    <property type="evidence" value="ECO:0007669"/>
    <property type="project" value="TreeGrafter"/>
</dbReference>
<feature type="region of interest" description="Disordered" evidence="6">
    <location>
        <begin position="17"/>
        <end position="107"/>
    </location>
</feature>
<comment type="caution">
    <text evidence="7">The sequence shown here is derived from an EMBL/GenBank/DDBJ whole genome shotgun (WGS) entry which is preliminary data.</text>
</comment>
<reference evidence="7" key="2">
    <citation type="submission" date="2021-02" db="EMBL/GenBank/DDBJ databases">
        <authorList>
            <person name="Kimball J.A."/>
            <person name="Haas M.W."/>
            <person name="Macchietto M."/>
            <person name="Kono T."/>
            <person name="Duquette J."/>
            <person name="Shao M."/>
        </authorList>
    </citation>
    <scope>NUCLEOTIDE SEQUENCE</scope>
    <source>
        <tissue evidence="7">Fresh leaf tissue</tissue>
    </source>
</reference>
<keyword evidence="8" id="KW-1185">Reference proteome</keyword>